<feature type="region of interest" description="Disordered" evidence="1">
    <location>
        <begin position="48"/>
        <end position="85"/>
    </location>
</feature>
<reference evidence="3" key="1">
    <citation type="journal article" date="2019" name="Int. J. Syst. Evol. Microbiol.">
        <title>The Global Catalogue of Microorganisms (GCM) 10K type strain sequencing project: providing services to taxonomists for standard genome sequencing and annotation.</title>
        <authorList>
            <consortium name="The Broad Institute Genomics Platform"/>
            <consortium name="The Broad Institute Genome Sequencing Center for Infectious Disease"/>
            <person name="Wu L."/>
            <person name="Ma J."/>
        </authorList>
    </citation>
    <scope>NUCLEOTIDE SEQUENCE [LARGE SCALE GENOMIC DNA]</scope>
    <source>
        <strain evidence="3">NBRC 109019</strain>
    </source>
</reference>
<protein>
    <recommendedName>
        <fullName evidence="4">PKD domain-containing protein</fullName>
    </recommendedName>
</protein>
<sequence>MKSVATALLIAALSIGTTNPGDQDTVFGGTLSAHIGESTAQIIAEATRPGTNTNPADGFTPDTITHTTEPPRRPTAPPRDICNPENPTPCRFTGAEPEPPPPGEPALTLQDIAAFHPEPGQHRAEPDGWAILNLPANALAHTTTQTRPGTLFDRPVHVRFHPVGYHRTYSDGTTHTTTDPGTTWEHLDQPEFTTTPTSHIYTTPGEHTARLDITYIAEYRYTGSTWRWIDGTLTIPGTPTRILVGELDTVLVTGPCTTHPGPGC</sequence>
<proteinExistence type="predicted"/>
<evidence type="ECO:0000313" key="3">
    <source>
        <dbReference type="Proteomes" id="UP001321477"/>
    </source>
</evidence>
<dbReference type="RefSeq" id="WP_234659618.1">
    <property type="nucleotide sequence ID" value="NZ_AP027734.1"/>
</dbReference>
<evidence type="ECO:0000256" key="1">
    <source>
        <dbReference type="SAM" id="MobiDB-lite"/>
    </source>
</evidence>
<evidence type="ECO:0000313" key="2">
    <source>
        <dbReference type="EMBL" id="BDZ55649.1"/>
    </source>
</evidence>
<accession>A0ABN6YE28</accession>
<gene>
    <name evidence="2" type="ORF">GCM10025870_27220</name>
</gene>
<dbReference type="Proteomes" id="UP001321477">
    <property type="component" value="Chromosome"/>
</dbReference>
<evidence type="ECO:0008006" key="4">
    <source>
        <dbReference type="Google" id="ProtNLM"/>
    </source>
</evidence>
<dbReference type="EMBL" id="AP027734">
    <property type="protein sequence ID" value="BDZ55649.1"/>
    <property type="molecule type" value="Genomic_DNA"/>
</dbReference>
<keyword evidence="3" id="KW-1185">Reference proteome</keyword>
<name>A0ABN6YE28_9MICO</name>
<organism evidence="2 3">
    <name type="scientific">Agromyces marinus</name>
    <dbReference type="NCBI Taxonomy" id="1389020"/>
    <lineage>
        <taxon>Bacteria</taxon>
        <taxon>Bacillati</taxon>
        <taxon>Actinomycetota</taxon>
        <taxon>Actinomycetes</taxon>
        <taxon>Micrococcales</taxon>
        <taxon>Microbacteriaceae</taxon>
        <taxon>Agromyces</taxon>
    </lineage>
</organism>